<reference evidence="1" key="1">
    <citation type="submission" date="2023-01" db="EMBL/GenBank/DDBJ databases">
        <authorList>
            <person name="Van Ghelder C."/>
            <person name="Rancurel C."/>
        </authorList>
    </citation>
    <scope>NUCLEOTIDE SEQUENCE</scope>
    <source>
        <strain evidence="1">CNCM I-4278</strain>
    </source>
</reference>
<protein>
    <submittedName>
        <fullName evidence="1">Uncharacterized protein</fullName>
    </submittedName>
</protein>
<dbReference type="AlphaFoldDB" id="A0A9W4U7N7"/>
<comment type="caution">
    <text evidence="1">The sequence shown here is derived from an EMBL/GenBank/DDBJ whole genome shotgun (WGS) entry which is preliminary data.</text>
</comment>
<evidence type="ECO:0000313" key="2">
    <source>
        <dbReference type="Proteomes" id="UP001152607"/>
    </source>
</evidence>
<sequence>MLQGKLGDCCLTSLGAGLFFVQINRQPPQYKTEGIGTASGRKSQCNKEYMPKQLYTHANHPWFRRRNSTRPPSPGRHAIT</sequence>
<evidence type="ECO:0000313" key="1">
    <source>
        <dbReference type="EMBL" id="CAI6303303.1"/>
    </source>
</evidence>
<name>A0A9W4U7N7_9PLEO</name>
<keyword evidence="2" id="KW-1185">Reference proteome</keyword>
<dbReference type="Proteomes" id="UP001152607">
    <property type="component" value="Unassembled WGS sequence"/>
</dbReference>
<proteinExistence type="predicted"/>
<accession>A0A9W4U7N7</accession>
<organism evidence="1 2">
    <name type="scientific">Periconia digitata</name>
    <dbReference type="NCBI Taxonomy" id="1303443"/>
    <lineage>
        <taxon>Eukaryota</taxon>
        <taxon>Fungi</taxon>
        <taxon>Dikarya</taxon>
        <taxon>Ascomycota</taxon>
        <taxon>Pezizomycotina</taxon>
        <taxon>Dothideomycetes</taxon>
        <taxon>Pleosporomycetidae</taxon>
        <taxon>Pleosporales</taxon>
        <taxon>Massarineae</taxon>
        <taxon>Periconiaceae</taxon>
        <taxon>Periconia</taxon>
    </lineage>
</organism>
<gene>
    <name evidence="1" type="ORF">PDIGIT_LOCUS2920</name>
</gene>
<dbReference type="EMBL" id="CAOQHR010000002">
    <property type="protein sequence ID" value="CAI6303303.1"/>
    <property type="molecule type" value="Genomic_DNA"/>
</dbReference>